<reference evidence="1 2" key="2">
    <citation type="journal article" date="2022" name="Mol. Ecol. Resour.">
        <title>The genomes of chicory, endive, great burdock and yacon provide insights into Asteraceae paleo-polyploidization history and plant inulin production.</title>
        <authorList>
            <person name="Fan W."/>
            <person name="Wang S."/>
            <person name="Wang H."/>
            <person name="Wang A."/>
            <person name="Jiang F."/>
            <person name="Liu H."/>
            <person name="Zhao H."/>
            <person name="Xu D."/>
            <person name="Zhang Y."/>
        </authorList>
    </citation>
    <scope>NUCLEOTIDE SEQUENCE [LARGE SCALE GENOMIC DNA]</scope>
    <source>
        <strain evidence="2">cv. Yunnan</strain>
        <tissue evidence="1">Leaves</tissue>
    </source>
</reference>
<comment type="caution">
    <text evidence="1">The sequence shown here is derived from an EMBL/GenBank/DDBJ whole genome shotgun (WGS) entry which is preliminary data.</text>
</comment>
<reference evidence="2" key="1">
    <citation type="journal article" date="2022" name="Mol. Ecol. Resour.">
        <title>The genomes of chicory, endive, great burdock and yacon provide insights into Asteraceae palaeo-polyploidization history and plant inulin production.</title>
        <authorList>
            <person name="Fan W."/>
            <person name="Wang S."/>
            <person name="Wang H."/>
            <person name="Wang A."/>
            <person name="Jiang F."/>
            <person name="Liu H."/>
            <person name="Zhao H."/>
            <person name="Xu D."/>
            <person name="Zhang Y."/>
        </authorList>
    </citation>
    <scope>NUCLEOTIDE SEQUENCE [LARGE SCALE GENOMIC DNA]</scope>
    <source>
        <strain evidence="2">cv. Yunnan</strain>
    </source>
</reference>
<keyword evidence="2" id="KW-1185">Reference proteome</keyword>
<organism evidence="1 2">
    <name type="scientific">Smallanthus sonchifolius</name>
    <dbReference type="NCBI Taxonomy" id="185202"/>
    <lineage>
        <taxon>Eukaryota</taxon>
        <taxon>Viridiplantae</taxon>
        <taxon>Streptophyta</taxon>
        <taxon>Embryophyta</taxon>
        <taxon>Tracheophyta</taxon>
        <taxon>Spermatophyta</taxon>
        <taxon>Magnoliopsida</taxon>
        <taxon>eudicotyledons</taxon>
        <taxon>Gunneridae</taxon>
        <taxon>Pentapetalae</taxon>
        <taxon>asterids</taxon>
        <taxon>campanulids</taxon>
        <taxon>Asterales</taxon>
        <taxon>Asteraceae</taxon>
        <taxon>Asteroideae</taxon>
        <taxon>Heliantheae alliance</taxon>
        <taxon>Millerieae</taxon>
        <taxon>Smallanthus</taxon>
    </lineage>
</organism>
<evidence type="ECO:0000313" key="1">
    <source>
        <dbReference type="EMBL" id="KAI3786674.1"/>
    </source>
</evidence>
<evidence type="ECO:0000313" key="2">
    <source>
        <dbReference type="Proteomes" id="UP001056120"/>
    </source>
</evidence>
<sequence>MERTEPTFVPEWLKSSGGLSTSHQSTSSLHSDEQGTSKSLRKKPLDNNLGCLSASDRTTSSYFRRTSISNGSANLRSYSSFNRNHRYRDWDKDIVEFRNKEKSENRRVDYFDSLGNILPSRIEKDGLRRSHSSISGKRAESWPRKVASDLTIVNKSSHSNGGSLLSGNVKTSFERDFPSLGAEEKQVDSDIGRVSPGLSSAIQSLPVGNSTVIGGDGWTSSLAEVPVIISNNGNGSDVQPVQPVSVSATTSLTGGQNMAETLAHGPPRTQTAPQLTVGTQRLEELAVKQSRQLIPMTPPMPKALALNSCEKPKLKIGQSQLINNPHTPRSVTVKPDVSKTSTVGKLLVLKPSRERNSISSTAKESLSPTSGSKLPNSPHAVPLVVASAPLSKPGVVVLEKRPSSQAQSRSNFFNLMRKKAMTSSNSSSVAPDTGELVVPPAPQGGSESAVIQQSSESKVALTCNGDAVNNGKNHSGPDVILYSEEEEARFLRSLGWEETAEEEGLTEEEITSFYQNYLNLKPTSKVLKGSQPKLLMPTKGEISSNSKLDS</sequence>
<proteinExistence type="predicted"/>
<dbReference type="Proteomes" id="UP001056120">
    <property type="component" value="Linkage Group LG13"/>
</dbReference>
<gene>
    <name evidence="1" type="ORF">L1987_40550</name>
</gene>
<name>A0ACB9GT34_9ASTR</name>
<protein>
    <submittedName>
        <fullName evidence="1">Uncharacterized protein</fullName>
    </submittedName>
</protein>
<accession>A0ACB9GT34</accession>
<dbReference type="EMBL" id="CM042030">
    <property type="protein sequence ID" value="KAI3786674.1"/>
    <property type="molecule type" value="Genomic_DNA"/>
</dbReference>